<organism evidence="4 5">
    <name type="scientific">Stentor coeruleus</name>
    <dbReference type="NCBI Taxonomy" id="5963"/>
    <lineage>
        <taxon>Eukaryota</taxon>
        <taxon>Sar</taxon>
        <taxon>Alveolata</taxon>
        <taxon>Ciliophora</taxon>
        <taxon>Postciliodesmatophora</taxon>
        <taxon>Heterotrichea</taxon>
        <taxon>Heterotrichida</taxon>
        <taxon>Stentoridae</taxon>
        <taxon>Stentor</taxon>
    </lineage>
</organism>
<dbReference type="SMART" id="SM00332">
    <property type="entry name" value="PP2Cc"/>
    <property type="match status" value="1"/>
</dbReference>
<accession>A0A1R2AM40</accession>
<dbReference type="Proteomes" id="UP000187209">
    <property type="component" value="Unassembled WGS sequence"/>
</dbReference>
<reference evidence="4 5" key="1">
    <citation type="submission" date="2016-11" db="EMBL/GenBank/DDBJ databases">
        <title>The macronuclear genome of Stentor coeruleus: a giant cell with tiny introns.</title>
        <authorList>
            <person name="Slabodnick M."/>
            <person name="Ruby J.G."/>
            <person name="Reiff S.B."/>
            <person name="Swart E.C."/>
            <person name="Gosai S."/>
            <person name="Prabakaran S."/>
            <person name="Witkowska E."/>
            <person name="Larue G.E."/>
            <person name="Fisher S."/>
            <person name="Freeman R.M."/>
            <person name="Gunawardena J."/>
            <person name="Chu W."/>
            <person name="Stover N.A."/>
            <person name="Gregory B.D."/>
            <person name="Nowacki M."/>
            <person name="Derisi J."/>
            <person name="Roy S.W."/>
            <person name="Marshall W.F."/>
            <person name="Sood P."/>
        </authorList>
    </citation>
    <scope>NUCLEOTIDE SEQUENCE [LARGE SCALE GENOMIC DNA]</scope>
    <source>
        <strain evidence="4">WM001</strain>
    </source>
</reference>
<evidence type="ECO:0000259" key="3">
    <source>
        <dbReference type="PROSITE" id="PS51746"/>
    </source>
</evidence>
<keyword evidence="5" id="KW-1185">Reference proteome</keyword>
<sequence length="404" mass="44974">MGNCCNQTQEPPSEFEYILEHHLKMTNVSAFGSILGSNMINLTLTTPINQLILNTPIGPRYMKITGCILPGIDPKGEEKHCQDNYTFLALHGSLYCMLFDGHGTDGHHVSKFCLDFVEKYVRHNHDEFLSNPKQAIMTCLEECDKELSASSVDCDLSGSTGILLFIHENGIHTGCLGDSRAVLGTLTDSMFPFNPSTNPYARNYPVTRMLKPIPLTTDQKPDNTEEIVRIRQTGGIVEKFKDSFSPNGHYRVCLPECGGGSALSMTRSLGDKMAKKFGVSSIPVYQYFSMYSSQDQYIVLASDGVWDVMDNMEVMNFLEMWRGRCSEFAGADFPANNKNSTIARMLAEESRYRWFAHVQAEGAVIDDISCIVIDFSKITESLYGSMVGAESMSRVSKGFKHLGD</sequence>
<evidence type="ECO:0000313" key="5">
    <source>
        <dbReference type="Proteomes" id="UP000187209"/>
    </source>
</evidence>
<dbReference type="InterPro" id="IPR001932">
    <property type="entry name" value="PPM-type_phosphatase-like_dom"/>
</dbReference>
<dbReference type="PANTHER" id="PTHR47992">
    <property type="entry name" value="PROTEIN PHOSPHATASE"/>
    <property type="match status" value="1"/>
</dbReference>
<dbReference type="EMBL" id="MPUH01002052">
    <property type="protein sequence ID" value="OMJ65576.1"/>
    <property type="molecule type" value="Genomic_DNA"/>
</dbReference>
<dbReference type="OrthoDB" id="332771at2759"/>
<name>A0A1R2AM40_9CILI</name>
<gene>
    <name evidence="4" type="ORF">SteCoe_37971</name>
</gene>
<dbReference type="Pfam" id="PF00481">
    <property type="entry name" value="PP2C"/>
    <property type="match status" value="1"/>
</dbReference>
<dbReference type="CDD" id="cd00143">
    <property type="entry name" value="PP2Cc"/>
    <property type="match status" value="1"/>
</dbReference>
<comment type="subcellular location">
    <subcellularLocation>
        <location evidence="1">Membrane</location>
    </subcellularLocation>
</comment>
<keyword evidence="2" id="KW-0472">Membrane</keyword>
<protein>
    <recommendedName>
        <fullName evidence="3">PPM-type phosphatase domain-containing protein</fullName>
    </recommendedName>
</protein>
<dbReference type="PROSITE" id="PS51746">
    <property type="entry name" value="PPM_2"/>
    <property type="match status" value="1"/>
</dbReference>
<evidence type="ECO:0000256" key="2">
    <source>
        <dbReference type="ARBA" id="ARBA00023136"/>
    </source>
</evidence>
<feature type="domain" description="PPM-type phosphatase" evidence="3">
    <location>
        <begin position="66"/>
        <end position="375"/>
    </location>
</feature>
<dbReference type="InterPro" id="IPR015655">
    <property type="entry name" value="PP2C"/>
</dbReference>
<dbReference type="GO" id="GO:0016020">
    <property type="term" value="C:membrane"/>
    <property type="evidence" value="ECO:0007669"/>
    <property type="project" value="UniProtKB-SubCell"/>
</dbReference>
<dbReference type="InterPro" id="IPR036457">
    <property type="entry name" value="PPM-type-like_dom_sf"/>
</dbReference>
<dbReference type="Gene3D" id="3.60.40.10">
    <property type="entry name" value="PPM-type phosphatase domain"/>
    <property type="match status" value="1"/>
</dbReference>
<comment type="caution">
    <text evidence="4">The sequence shown here is derived from an EMBL/GenBank/DDBJ whole genome shotgun (WGS) entry which is preliminary data.</text>
</comment>
<dbReference type="SUPFAM" id="SSF81606">
    <property type="entry name" value="PP2C-like"/>
    <property type="match status" value="1"/>
</dbReference>
<evidence type="ECO:0000256" key="1">
    <source>
        <dbReference type="ARBA" id="ARBA00004370"/>
    </source>
</evidence>
<dbReference type="AlphaFoldDB" id="A0A1R2AM40"/>
<proteinExistence type="predicted"/>
<evidence type="ECO:0000313" key="4">
    <source>
        <dbReference type="EMBL" id="OMJ65576.1"/>
    </source>
</evidence>
<dbReference type="GO" id="GO:0004722">
    <property type="term" value="F:protein serine/threonine phosphatase activity"/>
    <property type="evidence" value="ECO:0007669"/>
    <property type="project" value="InterPro"/>
</dbReference>